<sequence>MEAMQERLINYFSRIMPLTDAEAAAIRDSMCIKPFPKGTVLLREGQVSTECYFVLAGCVRQYYLVDGEEKTTNFFTENQWVVSVNSFANQAPANHYFACCEDSQLVVGTEQKENDLYERFPRLETISRLVMGTVFGELQEQLATYLTDTPEQRYQKLLKARPDLFQRIPQYQLASYIGVTPESLSRIRKRITTPAAPVTHSPAEKAARG</sequence>
<feature type="domain" description="Cyclic nucleotide-binding" evidence="1">
    <location>
        <begin position="14"/>
        <end position="60"/>
    </location>
</feature>
<evidence type="ECO:0000313" key="3">
    <source>
        <dbReference type="Proteomes" id="UP001501556"/>
    </source>
</evidence>
<protein>
    <submittedName>
        <fullName evidence="2">Crp/Fnr family transcriptional regulator</fullName>
    </submittedName>
</protein>
<dbReference type="SMART" id="SM00100">
    <property type="entry name" value="cNMP"/>
    <property type="match status" value="1"/>
</dbReference>
<dbReference type="PROSITE" id="PS50042">
    <property type="entry name" value="CNMP_BINDING_3"/>
    <property type="match status" value="1"/>
</dbReference>
<evidence type="ECO:0000313" key="2">
    <source>
        <dbReference type="EMBL" id="GAA3973752.1"/>
    </source>
</evidence>
<dbReference type="Proteomes" id="UP001501556">
    <property type="component" value="Unassembled WGS sequence"/>
</dbReference>
<comment type="caution">
    <text evidence="2">The sequence shown here is derived from an EMBL/GenBank/DDBJ whole genome shotgun (WGS) entry which is preliminary data.</text>
</comment>
<evidence type="ECO:0000259" key="1">
    <source>
        <dbReference type="PROSITE" id="PS50042"/>
    </source>
</evidence>
<dbReference type="InterPro" id="IPR018490">
    <property type="entry name" value="cNMP-bd_dom_sf"/>
</dbReference>
<dbReference type="SUPFAM" id="SSF51206">
    <property type="entry name" value="cAMP-binding domain-like"/>
    <property type="match status" value="1"/>
</dbReference>
<dbReference type="InterPro" id="IPR014710">
    <property type="entry name" value="RmlC-like_jellyroll"/>
</dbReference>
<accession>A0ABP7Q1U9</accession>
<dbReference type="Pfam" id="PF00027">
    <property type="entry name" value="cNMP_binding"/>
    <property type="match status" value="1"/>
</dbReference>
<keyword evidence="3" id="KW-1185">Reference proteome</keyword>
<dbReference type="Gene3D" id="2.60.120.10">
    <property type="entry name" value="Jelly Rolls"/>
    <property type="match status" value="1"/>
</dbReference>
<reference evidence="3" key="1">
    <citation type="journal article" date="2019" name="Int. J. Syst. Evol. Microbiol.">
        <title>The Global Catalogue of Microorganisms (GCM) 10K type strain sequencing project: providing services to taxonomists for standard genome sequencing and annotation.</title>
        <authorList>
            <consortium name="The Broad Institute Genomics Platform"/>
            <consortium name="The Broad Institute Genome Sequencing Center for Infectious Disease"/>
            <person name="Wu L."/>
            <person name="Ma J."/>
        </authorList>
    </citation>
    <scope>NUCLEOTIDE SEQUENCE [LARGE SCALE GENOMIC DNA]</scope>
    <source>
        <strain evidence="3">JCM 17217</strain>
    </source>
</reference>
<dbReference type="EMBL" id="BAABDI010000011">
    <property type="protein sequence ID" value="GAA3973752.1"/>
    <property type="molecule type" value="Genomic_DNA"/>
</dbReference>
<name>A0ABP7Q1U9_9BACT</name>
<gene>
    <name evidence="2" type="ORF">GCM10022407_19450</name>
</gene>
<organism evidence="2 3">
    <name type="scientific">Hymenobacter antarcticus</name>
    <dbReference type="NCBI Taxonomy" id="486270"/>
    <lineage>
        <taxon>Bacteria</taxon>
        <taxon>Pseudomonadati</taxon>
        <taxon>Bacteroidota</taxon>
        <taxon>Cytophagia</taxon>
        <taxon>Cytophagales</taxon>
        <taxon>Hymenobacteraceae</taxon>
        <taxon>Hymenobacter</taxon>
    </lineage>
</organism>
<dbReference type="InterPro" id="IPR000595">
    <property type="entry name" value="cNMP-bd_dom"/>
</dbReference>
<proteinExistence type="predicted"/>
<dbReference type="CDD" id="cd00038">
    <property type="entry name" value="CAP_ED"/>
    <property type="match status" value="1"/>
</dbReference>